<gene>
    <name evidence="1" type="ORF">ACOLOM_LOCUS1187</name>
</gene>
<proteinExistence type="predicted"/>
<evidence type="ECO:0000313" key="1">
    <source>
        <dbReference type="EMBL" id="CAG8461378.1"/>
    </source>
</evidence>
<dbReference type="Proteomes" id="UP000789525">
    <property type="component" value="Unassembled WGS sequence"/>
</dbReference>
<comment type="caution">
    <text evidence="1">The sequence shown here is derived from an EMBL/GenBank/DDBJ whole genome shotgun (WGS) entry which is preliminary data.</text>
</comment>
<evidence type="ECO:0000313" key="2">
    <source>
        <dbReference type="Proteomes" id="UP000789525"/>
    </source>
</evidence>
<dbReference type="EMBL" id="CAJVPT010001373">
    <property type="protein sequence ID" value="CAG8461378.1"/>
    <property type="molecule type" value="Genomic_DNA"/>
</dbReference>
<sequence>MKLLSPLSKDYSSLLDHDKKLYDVIIQVGNEEPQTFFQAHSVVLWARSQYFRERLTNADKDSFRNIIPISVSNISAELFETLLRYIYAGTIDLDKYSLEDIILLMVEAEHLVLLEFVEYAHEYLNNHQELFFEIFSNTASHPTPDKVLLNDIDFSTDEATLLDIYLSDTAAQKINAIPNILLWNRLVEWGAIQLNLNPKILKFSEDDYYFIKQLIEPFIAFIDFKKISSADFMKRVAPIRKILDDKFYVELLETYTLSEQKPEKGYHSYEENGQSQSLFGENTSRASTSQPVFRENVSQASTNQQKFRSDASQASTNLPLVQSNFKFRKHSNASSDYANSSANGSLSNHSHRSYEKREDFQAFEEFMRPLPKPKQDNEVTRPFPRNQPSRFSRKQKNHS</sequence>
<keyword evidence="2" id="KW-1185">Reference proteome</keyword>
<reference evidence="1" key="1">
    <citation type="submission" date="2021-06" db="EMBL/GenBank/DDBJ databases">
        <authorList>
            <person name="Kallberg Y."/>
            <person name="Tangrot J."/>
            <person name="Rosling A."/>
        </authorList>
    </citation>
    <scope>NUCLEOTIDE SEQUENCE</scope>
    <source>
        <strain evidence="1">CL356</strain>
    </source>
</reference>
<name>A0ACA9K9X6_9GLOM</name>
<accession>A0ACA9K9X6</accession>
<protein>
    <submittedName>
        <fullName evidence="1">12064_t:CDS:1</fullName>
    </submittedName>
</protein>
<organism evidence="1 2">
    <name type="scientific">Acaulospora colombiana</name>
    <dbReference type="NCBI Taxonomy" id="27376"/>
    <lineage>
        <taxon>Eukaryota</taxon>
        <taxon>Fungi</taxon>
        <taxon>Fungi incertae sedis</taxon>
        <taxon>Mucoromycota</taxon>
        <taxon>Glomeromycotina</taxon>
        <taxon>Glomeromycetes</taxon>
        <taxon>Diversisporales</taxon>
        <taxon>Acaulosporaceae</taxon>
        <taxon>Acaulospora</taxon>
    </lineage>
</organism>